<dbReference type="Pfam" id="PF13173">
    <property type="entry name" value="AAA_14"/>
    <property type="match status" value="1"/>
</dbReference>
<feature type="domain" description="DUF4143" evidence="2">
    <location>
        <begin position="228"/>
        <end position="391"/>
    </location>
</feature>
<dbReference type="AlphaFoldDB" id="A0A9D2BQG2"/>
<gene>
    <name evidence="3" type="ORF">H9848_08775</name>
</gene>
<dbReference type="GO" id="GO:0005524">
    <property type="term" value="F:ATP binding"/>
    <property type="evidence" value="ECO:0007669"/>
    <property type="project" value="UniProtKB-KW"/>
</dbReference>
<proteinExistence type="predicted"/>
<dbReference type="InterPro" id="IPR027417">
    <property type="entry name" value="P-loop_NTPase"/>
</dbReference>
<feature type="domain" description="AAA" evidence="1">
    <location>
        <begin position="22"/>
        <end position="156"/>
    </location>
</feature>
<keyword evidence="3" id="KW-0067">ATP-binding</keyword>
<protein>
    <submittedName>
        <fullName evidence="3">ATP-binding protein</fullName>
    </submittedName>
</protein>
<comment type="caution">
    <text evidence="3">The sequence shown here is derived from an EMBL/GenBank/DDBJ whole genome shotgun (WGS) entry which is preliminary data.</text>
</comment>
<reference evidence="3" key="1">
    <citation type="journal article" date="2021" name="PeerJ">
        <title>Extensive microbial diversity within the chicken gut microbiome revealed by metagenomics and culture.</title>
        <authorList>
            <person name="Gilroy R."/>
            <person name="Ravi A."/>
            <person name="Getino M."/>
            <person name="Pursley I."/>
            <person name="Horton D.L."/>
            <person name="Alikhan N.F."/>
            <person name="Baker D."/>
            <person name="Gharbi K."/>
            <person name="Hall N."/>
            <person name="Watson M."/>
            <person name="Adriaenssens E.M."/>
            <person name="Foster-Nyarko E."/>
            <person name="Jarju S."/>
            <person name="Secka A."/>
            <person name="Antonio M."/>
            <person name="Oren A."/>
            <person name="Chaudhuri R.R."/>
            <person name="La Ragione R."/>
            <person name="Hildebrand F."/>
            <person name="Pallen M.J."/>
        </authorList>
    </citation>
    <scope>NUCLEOTIDE SEQUENCE</scope>
    <source>
        <strain evidence="3">ChiHecec2B26-12326</strain>
    </source>
</reference>
<dbReference type="InterPro" id="IPR041682">
    <property type="entry name" value="AAA_14"/>
</dbReference>
<dbReference type="PANTHER" id="PTHR33295">
    <property type="entry name" value="ATPASE"/>
    <property type="match status" value="1"/>
</dbReference>
<dbReference type="EMBL" id="DXEN01000066">
    <property type="protein sequence ID" value="HIX86680.1"/>
    <property type="molecule type" value="Genomic_DNA"/>
</dbReference>
<evidence type="ECO:0000313" key="4">
    <source>
        <dbReference type="Proteomes" id="UP000823847"/>
    </source>
</evidence>
<accession>A0A9D2BQG2</accession>
<dbReference type="InterPro" id="IPR025420">
    <property type="entry name" value="DUF4143"/>
</dbReference>
<dbReference type="SUPFAM" id="SSF52540">
    <property type="entry name" value="P-loop containing nucleoside triphosphate hydrolases"/>
    <property type="match status" value="1"/>
</dbReference>
<name>A0A9D2BQG2_9BACT</name>
<dbReference type="Proteomes" id="UP000823847">
    <property type="component" value="Unassembled WGS sequence"/>
</dbReference>
<evidence type="ECO:0000259" key="2">
    <source>
        <dbReference type="Pfam" id="PF13635"/>
    </source>
</evidence>
<dbReference type="Pfam" id="PF13635">
    <property type="entry name" value="DUF4143"/>
    <property type="match status" value="1"/>
</dbReference>
<organism evidence="3 4">
    <name type="scientific">Candidatus Parabacteroides intestinigallinarum</name>
    <dbReference type="NCBI Taxonomy" id="2838722"/>
    <lineage>
        <taxon>Bacteria</taxon>
        <taxon>Pseudomonadati</taxon>
        <taxon>Bacteroidota</taxon>
        <taxon>Bacteroidia</taxon>
        <taxon>Bacteroidales</taxon>
        <taxon>Tannerellaceae</taxon>
        <taxon>Parabacteroides</taxon>
    </lineage>
</organism>
<keyword evidence="3" id="KW-0547">Nucleotide-binding</keyword>
<reference evidence="3" key="2">
    <citation type="submission" date="2021-04" db="EMBL/GenBank/DDBJ databases">
        <authorList>
            <person name="Gilroy R."/>
        </authorList>
    </citation>
    <scope>NUCLEOTIDE SEQUENCE</scope>
    <source>
        <strain evidence="3">ChiHecec2B26-12326</strain>
    </source>
</reference>
<sequence>MDKLLRRKVDAYLMDWKNKPDRKPLIIKGARQIGKTRSVEWFASQNYTSVISINFVEQTKYREIFSDGFEVDVILKNISLLNPGVRFIPGDTLFFFDELQACPNCATSLKFFKLDGRFDVICSGSLMGINYREIESNSVGYKEDYEMHSMDFEEFLWAKGYSDDFVEDLYAHMLHIEPFSALRMDVLLELFRDYVIIGGMPEVVDTYIRNKNFSGTLDIQRQLLKDYEEDISKYVEGLDKAKVKAVYNHISTFLAKENKRFQITKITRNARNRDYIGCVEWLADAGVINVCYCMNQPELPLKGNYDPKLYKIYFKDTGLLVASLDEEAQEDLRANKNLGTYKGAIYENIVGDMLVKQGYQLFYYKSDKPALEMDFFVRDADSLIPVEVKANDGATASLNNLLKGDKYPDVKYGIKLGYRNIGFNGKFYTFPYFLTFLLKRYLWDRKRNTL</sequence>
<evidence type="ECO:0000259" key="1">
    <source>
        <dbReference type="Pfam" id="PF13173"/>
    </source>
</evidence>
<evidence type="ECO:0000313" key="3">
    <source>
        <dbReference type="EMBL" id="HIX86680.1"/>
    </source>
</evidence>
<dbReference type="PANTHER" id="PTHR33295:SF7">
    <property type="entry name" value="ATPASE"/>
    <property type="match status" value="1"/>
</dbReference>